<dbReference type="NCBIfam" id="NF033788">
    <property type="entry name" value="HTH_metalloreg"/>
    <property type="match status" value="1"/>
</dbReference>
<proteinExistence type="predicted"/>
<dbReference type="RefSeq" id="WP_161138654.1">
    <property type="nucleotide sequence ID" value="NZ_SPKJ01000002.1"/>
</dbReference>
<accession>A0A964WRZ5</accession>
<dbReference type="InterPro" id="IPR051011">
    <property type="entry name" value="Metal_resp_trans_reg"/>
</dbReference>
<dbReference type="InterPro" id="IPR036388">
    <property type="entry name" value="WH-like_DNA-bd_sf"/>
</dbReference>
<dbReference type="Gene3D" id="1.10.10.10">
    <property type="entry name" value="Winged helix-like DNA-binding domain superfamily/Winged helix DNA-binding domain"/>
    <property type="match status" value="1"/>
</dbReference>
<keyword evidence="6" id="KW-1185">Reference proteome</keyword>
<dbReference type="PRINTS" id="PR00778">
    <property type="entry name" value="HTHARSR"/>
</dbReference>
<gene>
    <name evidence="5" type="ORF">E4O86_01045</name>
</gene>
<comment type="caution">
    <text evidence="5">The sequence shown here is derived from an EMBL/GenBank/DDBJ whole genome shotgun (WGS) entry which is preliminary data.</text>
</comment>
<dbReference type="PANTHER" id="PTHR43132">
    <property type="entry name" value="ARSENICAL RESISTANCE OPERON REPRESSOR ARSR-RELATED"/>
    <property type="match status" value="1"/>
</dbReference>
<dbReference type="AlphaFoldDB" id="A0A964WRZ5"/>
<dbReference type="EMBL" id="SPKJ01000002">
    <property type="protein sequence ID" value="MYZ46310.1"/>
    <property type="molecule type" value="Genomic_DNA"/>
</dbReference>
<dbReference type="OrthoDB" id="194599at2"/>
<evidence type="ECO:0000256" key="1">
    <source>
        <dbReference type="ARBA" id="ARBA00023015"/>
    </source>
</evidence>
<keyword evidence="3" id="KW-0804">Transcription</keyword>
<dbReference type="GO" id="GO:0003700">
    <property type="term" value="F:DNA-binding transcription factor activity"/>
    <property type="evidence" value="ECO:0007669"/>
    <property type="project" value="InterPro"/>
</dbReference>
<dbReference type="InterPro" id="IPR001845">
    <property type="entry name" value="HTH_ArsR_DNA-bd_dom"/>
</dbReference>
<evidence type="ECO:0000313" key="6">
    <source>
        <dbReference type="Proteomes" id="UP000773614"/>
    </source>
</evidence>
<keyword evidence="1" id="KW-0805">Transcription regulation</keyword>
<dbReference type="PROSITE" id="PS50987">
    <property type="entry name" value="HTH_ARSR_2"/>
    <property type="match status" value="1"/>
</dbReference>
<dbReference type="InterPro" id="IPR011991">
    <property type="entry name" value="ArsR-like_HTH"/>
</dbReference>
<dbReference type="Pfam" id="PF01022">
    <property type="entry name" value="HTH_5"/>
    <property type="match status" value="1"/>
</dbReference>
<evidence type="ECO:0000256" key="3">
    <source>
        <dbReference type="ARBA" id="ARBA00023163"/>
    </source>
</evidence>
<dbReference type="CDD" id="cd00090">
    <property type="entry name" value="HTH_ARSR"/>
    <property type="match status" value="1"/>
</dbReference>
<organism evidence="5 6">
    <name type="scientific">Propylenella binzhouense</name>
    <dbReference type="NCBI Taxonomy" id="2555902"/>
    <lineage>
        <taxon>Bacteria</taxon>
        <taxon>Pseudomonadati</taxon>
        <taxon>Pseudomonadota</taxon>
        <taxon>Alphaproteobacteria</taxon>
        <taxon>Hyphomicrobiales</taxon>
        <taxon>Propylenellaceae</taxon>
        <taxon>Propylenella</taxon>
    </lineage>
</organism>
<reference evidence="5" key="1">
    <citation type="submission" date="2019-03" db="EMBL/GenBank/DDBJ databases">
        <title>Afifella sp. nov., isolated from activated sludge.</title>
        <authorList>
            <person name="Li Q."/>
            <person name="Liu Y."/>
        </authorList>
    </citation>
    <scope>NUCLEOTIDE SEQUENCE</scope>
    <source>
        <strain evidence="5">L72</strain>
    </source>
</reference>
<feature type="domain" description="HTH arsR-type" evidence="4">
    <location>
        <begin position="6"/>
        <end position="99"/>
    </location>
</feature>
<protein>
    <submittedName>
        <fullName evidence="5">Transcriptional regulator</fullName>
    </submittedName>
</protein>
<evidence type="ECO:0000313" key="5">
    <source>
        <dbReference type="EMBL" id="MYZ46310.1"/>
    </source>
</evidence>
<evidence type="ECO:0000256" key="2">
    <source>
        <dbReference type="ARBA" id="ARBA00023125"/>
    </source>
</evidence>
<evidence type="ECO:0000259" key="4">
    <source>
        <dbReference type="PROSITE" id="PS50987"/>
    </source>
</evidence>
<dbReference type="Proteomes" id="UP000773614">
    <property type="component" value="Unassembled WGS sequence"/>
</dbReference>
<keyword evidence="2" id="KW-0238">DNA-binding</keyword>
<dbReference type="PANTHER" id="PTHR43132:SF2">
    <property type="entry name" value="ARSENICAL RESISTANCE OPERON REPRESSOR ARSR-RELATED"/>
    <property type="match status" value="1"/>
</dbReference>
<name>A0A964WRZ5_9HYPH</name>
<sequence length="114" mass="12255">MKVSDLQQAADRATALLKALAGRNRLMILCQLVEGERSVGELARLIGARETAVSQQLALLRAQGLVSTRRDGQTIYYTLASPDAAAVIATLYRLYCAAEQPDPSAARGREVEPA</sequence>
<dbReference type="GO" id="GO:0003677">
    <property type="term" value="F:DNA binding"/>
    <property type="evidence" value="ECO:0007669"/>
    <property type="project" value="UniProtKB-KW"/>
</dbReference>
<dbReference type="InterPro" id="IPR036390">
    <property type="entry name" value="WH_DNA-bd_sf"/>
</dbReference>
<dbReference type="SMART" id="SM00418">
    <property type="entry name" value="HTH_ARSR"/>
    <property type="match status" value="1"/>
</dbReference>
<dbReference type="SUPFAM" id="SSF46785">
    <property type="entry name" value="Winged helix' DNA-binding domain"/>
    <property type="match status" value="1"/>
</dbReference>